<evidence type="ECO:0000313" key="2">
    <source>
        <dbReference type="Proteomes" id="UP001207468"/>
    </source>
</evidence>
<sequence length="391" mass="42343">MPQKMTATFLGTSSGGGPTESRNCSSLILDIVGDGSLWMLDCAEGTLRQFSLQPQEDAKSVLKVNKIFVTHMHCQSVIICCTQFARFFIYCFAADHVMGLPSLLRKILGFPDREVVSSQPMINLYGPAGLRAFLRTTLSLTHTKTANRYAVHELLTSKDAHTPCDDEVLHDSEEPGKDVLCGEDGYWRNFAEVRGIGGPVYACAGPLVHRDPCIGFIIHESASLHAPRKLAILGDTSSTAQLTPLLSSTPGRLSLLVHEATVADIPEDVDSHLAARRPPSFVATRARVSGHSTPIDAGVCAGKWGARQLVLNHIGSKFPAPSPGSHTGRRVAVIREIERQATEAWRSTPCDVSEEAPASVEGRNAVAAYDFLTVEVPPQPNDQVDRSQVSR</sequence>
<dbReference type="Proteomes" id="UP001207468">
    <property type="component" value="Unassembled WGS sequence"/>
</dbReference>
<name>A0ACC0UGR3_9AGAM</name>
<accession>A0ACC0UGR3</accession>
<proteinExistence type="predicted"/>
<evidence type="ECO:0000313" key="1">
    <source>
        <dbReference type="EMBL" id="KAI9510726.1"/>
    </source>
</evidence>
<reference evidence="1" key="1">
    <citation type="submission" date="2021-03" db="EMBL/GenBank/DDBJ databases">
        <title>Evolutionary priming and transition to the ectomycorrhizal habit in an iconic lineage of mushroom-forming fungi: is preadaptation a requirement?</title>
        <authorList>
            <consortium name="DOE Joint Genome Institute"/>
            <person name="Looney B.P."/>
            <person name="Miyauchi S."/>
            <person name="Morin E."/>
            <person name="Drula E."/>
            <person name="Courty P.E."/>
            <person name="Chicoki N."/>
            <person name="Fauchery L."/>
            <person name="Kohler A."/>
            <person name="Kuo A."/>
            <person name="LaButti K."/>
            <person name="Pangilinan J."/>
            <person name="Lipzen A."/>
            <person name="Riley R."/>
            <person name="Andreopoulos W."/>
            <person name="He G."/>
            <person name="Johnson J."/>
            <person name="Barry K.W."/>
            <person name="Grigoriev I.V."/>
            <person name="Nagy L."/>
            <person name="Hibbett D."/>
            <person name="Henrissat B."/>
            <person name="Matheny P.B."/>
            <person name="Labbe J."/>
            <person name="Martin A.F."/>
        </authorList>
    </citation>
    <scope>NUCLEOTIDE SEQUENCE</scope>
    <source>
        <strain evidence="1">BPL698</strain>
    </source>
</reference>
<keyword evidence="2" id="KW-1185">Reference proteome</keyword>
<gene>
    <name evidence="1" type="ORF">F5148DRAFT_523305</name>
</gene>
<comment type="caution">
    <text evidence="1">The sequence shown here is derived from an EMBL/GenBank/DDBJ whole genome shotgun (WGS) entry which is preliminary data.</text>
</comment>
<dbReference type="EMBL" id="JAGFNK010000035">
    <property type="protein sequence ID" value="KAI9510726.1"/>
    <property type="molecule type" value="Genomic_DNA"/>
</dbReference>
<organism evidence="1 2">
    <name type="scientific">Russula earlei</name>
    <dbReference type="NCBI Taxonomy" id="71964"/>
    <lineage>
        <taxon>Eukaryota</taxon>
        <taxon>Fungi</taxon>
        <taxon>Dikarya</taxon>
        <taxon>Basidiomycota</taxon>
        <taxon>Agaricomycotina</taxon>
        <taxon>Agaricomycetes</taxon>
        <taxon>Russulales</taxon>
        <taxon>Russulaceae</taxon>
        <taxon>Russula</taxon>
    </lineage>
</organism>
<protein>
    <submittedName>
        <fullName evidence="1">Beta-lactamase-like protein</fullName>
    </submittedName>
</protein>